<dbReference type="InterPro" id="IPR000092">
    <property type="entry name" value="Polyprenyl_synt"/>
</dbReference>
<proteinExistence type="inferred from homology"/>
<dbReference type="EMBL" id="ML119787">
    <property type="protein sequence ID" value="RPA74529.1"/>
    <property type="molecule type" value="Genomic_DNA"/>
</dbReference>
<name>A0A3N4HL74_ASCIM</name>
<sequence length="466" mass="51924">MHPSTFSASAALSILSLALFSSTPVSVSALLLTSLDSFAASTCKNNIMMPPMALDAILADIPSSQAEFLQRQRTPEQKSSPLLRSTSDKLHHTQQHQHMGTKRKIGMVDDIEHQHARPEKTNGVAAETQTHPTQTDGPSDHGDGARLLAGMGHSSTPASESELARIHELPWSEENQKILLGPYDYLVAHPGKDIRKKLIDAFNHWLQVPPETLTIISRVVAMLHTSSLLIDDVEDNSLLRRGVPVAHGIFGIPQTINSANYVYFLALQEVTKLGRPELLQVFTEELLNLHRGQGLDLFWRDSLTCPTEDDYLSMVSNKTGGLFRLAVKLMQGCSTSTTDYVPLVNLIGLIFQIRDDYLNLQSSLYAKNKGFAEDLTEGKFSFPIIHAIRTDPSNRQLLNIIKQKSTDADVKMYAVRYMKEKTRSFEYTRGRLEGLQKMAEEVVAGLEENQGIREILAKLRLEPEES</sequence>
<dbReference type="GO" id="GO:0008299">
    <property type="term" value="P:isoprenoid biosynthetic process"/>
    <property type="evidence" value="ECO:0007669"/>
    <property type="project" value="InterPro"/>
</dbReference>
<dbReference type="GO" id="GO:0004659">
    <property type="term" value="F:prenyltransferase activity"/>
    <property type="evidence" value="ECO:0007669"/>
    <property type="project" value="InterPro"/>
</dbReference>
<evidence type="ECO:0000256" key="6">
    <source>
        <dbReference type="SAM" id="SignalP"/>
    </source>
</evidence>
<feature type="region of interest" description="Disordered" evidence="5">
    <location>
        <begin position="67"/>
        <end position="101"/>
    </location>
</feature>
<dbReference type="GO" id="GO:0046165">
    <property type="term" value="P:alcohol biosynthetic process"/>
    <property type="evidence" value="ECO:0007669"/>
    <property type="project" value="UniProtKB-ARBA"/>
</dbReference>
<dbReference type="SFLD" id="SFLDS00005">
    <property type="entry name" value="Isoprenoid_Synthase_Type_I"/>
    <property type="match status" value="1"/>
</dbReference>
<dbReference type="InterPro" id="IPR033749">
    <property type="entry name" value="Polyprenyl_synt_CS"/>
</dbReference>
<dbReference type="GO" id="GO:0043386">
    <property type="term" value="P:mycotoxin biosynthetic process"/>
    <property type="evidence" value="ECO:0007669"/>
    <property type="project" value="UniProtKB-ARBA"/>
</dbReference>
<evidence type="ECO:0000313" key="8">
    <source>
        <dbReference type="Proteomes" id="UP000275078"/>
    </source>
</evidence>
<evidence type="ECO:0000256" key="2">
    <source>
        <dbReference type="ARBA" id="ARBA00022723"/>
    </source>
</evidence>
<protein>
    <submittedName>
        <fullName evidence="7">Terpenoid synthase</fullName>
    </submittedName>
</protein>
<dbReference type="InterPro" id="IPR008949">
    <property type="entry name" value="Isoprenoid_synthase_dom_sf"/>
</dbReference>
<dbReference type="CDD" id="cd00685">
    <property type="entry name" value="Trans_IPPS_HT"/>
    <property type="match status" value="1"/>
</dbReference>
<gene>
    <name evidence="7" type="ORF">BJ508DRAFT_418553</name>
</gene>
<accession>A0A3N4HL74</accession>
<dbReference type="AlphaFoldDB" id="A0A3N4HL74"/>
<keyword evidence="1 4" id="KW-0808">Transferase</keyword>
<feature type="chain" id="PRO_5018162275" evidence="6">
    <location>
        <begin position="30"/>
        <end position="466"/>
    </location>
</feature>
<dbReference type="OrthoDB" id="6921389at2759"/>
<dbReference type="PANTHER" id="PTHR12001">
    <property type="entry name" value="GERANYLGERANYL PYROPHOSPHATE SYNTHASE"/>
    <property type="match status" value="1"/>
</dbReference>
<feature type="signal peptide" evidence="6">
    <location>
        <begin position="1"/>
        <end position="29"/>
    </location>
</feature>
<dbReference type="Pfam" id="PF00348">
    <property type="entry name" value="polyprenyl_synt"/>
    <property type="match status" value="1"/>
</dbReference>
<feature type="compositionally biased region" description="Polar residues" evidence="5">
    <location>
        <begin position="127"/>
        <end position="137"/>
    </location>
</feature>
<evidence type="ECO:0000256" key="4">
    <source>
        <dbReference type="RuleBase" id="RU004466"/>
    </source>
</evidence>
<organism evidence="7 8">
    <name type="scientific">Ascobolus immersus RN42</name>
    <dbReference type="NCBI Taxonomy" id="1160509"/>
    <lineage>
        <taxon>Eukaryota</taxon>
        <taxon>Fungi</taxon>
        <taxon>Dikarya</taxon>
        <taxon>Ascomycota</taxon>
        <taxon>Pezizomycotina</taxon>
        <taxon>Pezizomycetes</taxon>
        <taxon>Pezizales</taxon>
        <taxon>Ascobolaceae</taxon>
        <taxon>Ascobolus</taxon>
    </lineage>
</organism>
<dbReference type="Proteomes" id="UP000275078">
    <property type="component" value="Unassembled WGS sequence"/>
</dbReference>
<dbReference type="PANTHER" id="PTHR12001:SF44">
    <property type="entry name" value="GERANYLGERANYL PYROPHOSPHATE SYNTHASE"/>
    <property type="match status" value="1"/>
</dbReference>
<dbReference type="STRING" id="1160509.A0A3N4HL74"/>
<dbReference type="Gene3D" id="1.10.600.10">
    <property type="entry name" value="Farnesyl Diphosphate Synthase"/>
    <property type="match status" value="1"/>
</dbReference>
<comment type="similarity">
    <text evidence="4">Belongs to the FPP/GGPP synthase family.</text>
</comment>
<evidence type="ECO:0000256" key="1">
    <source>
        <dbReference type="ARBA" id="ARBA00022679"/>
    </source>
</evidence>
<dbReference type="SUPFAM" id="SSF48576">
    <property type="entry name" value="Terpenoid synthases"/>
    <property type="match status" value="1"/>
</dbReference>
<evidence type="ECO:0000313" key="7">
    <source>
        <dbReference type="EMBL" id="RPA74529.1"/>
    </source>
</evidence>
<keyword evidence="8" id="KW-1185">Reference proteome</keyword>
<evidence type="ECO:0000256" key="3">
    <source>
        <dbReference type="ARBA" id="ARBA00022842"/>
    </source>
</evidence>
<keyword evidence="3" id="KW-0460">Magnesium</keyword>
<keyword evidence="2" id="KW-0479">Metal-binding</keyword>
<reference evidence="7 8" key="1">
    <citation type="journal article" date="2018" name="Nat. Ecol. Evol.">
        <title>Pezizomycetes genomes reveal the molecular basis of ectomycorrhizal truffle lifestyle.</title>
        <authorList>
            <person name="Murat C."/>
            <person name="Payen T."/>
            <person name="Noel B."/>
            <person name="Kuo A."/>
            <person name="Morin E."/>
            <person name="Chen J."/>
            <person name="Kohler A."/>
            <person name="Krizsan K."/>
            <person name="Balestrini R."/>
            <person name="Da Silva C."/>
            <person name="Montanini B."/>
            <person name="Hainaut M."/>
            <person name="Levati E."/>
            <person name="Barry K.W."/>
            <person name="Belfiori B."/>
            <person name="Cichocki N."/>
            <person name="Clum A."/>
            <person name="Dockter R.B."/>
            <person name="Fauchery L."/>
            <person name="Guy J."/>
            <person name="Iotti M."/>
            <person name="Le Tacon F."/>
            <person name="Lindquist E.A."/>
            <person name="Lipzen A."/>
            <person name="Malagnac F."/>
            <person name="Mello A."/>
            <person name="Molinier V."/>
            <person name="Miyauchi S."/>
            <person name="Poulain J."/>
            <person name="Riccioni C."/>
            <person name="Rubini A."/>
            <person name="Sitrit Y."/>
            <person name="Splivallo R."/>
            <person name="Traeger S."/>
            <person name="Wang M."/>
            <person name="Zifcakova L."/>
            <person name="Wipf D."/>
            <person name="Zambonelli A."/>
            <person name="Paolocci F."/>
            <person name="Nowrousian M."/>
            <person name="Ottonello S."/>
            <person name="Baldrian P."/>
            <person name="Spatafora J.W."/>
            <person name="Henrissat B."/>
            <person name="Nagy L.G."/>
            <person name="Aury J.M."/>
            <person name="Wincker P."/>
            <person name="Grigoriev I.V."/>
            <person name="Bonfante P."/>
            <person name="Martin F.M."/>
        </authorList>
    </citation>
    <scope>NUCLEOTIDE SEQUENCE [LARGE SCALE GENOMIC DNA]</scope>
    <source>
        <strain evidence="7 8">RN42</strain>
    </source>
</reference>
<dbReference type="PROSITE" id="PS00444">
    <property type="entry name" value="POLYPRENYL_SYNTHASE_2"/>
    <property type="match status" value="1"/>
</dbReference>
<dbReference type="PROSITE" id="PS00723">
    <property type="entry name" value="POLYPRENYL_SYNTHASE_1"/>
    <property type="match status" value="1"/>
</dbReference>
<feature type="compositionally biased region" description="Basic residues" evidence="5">
    <location>
        <begin position="92"/>
        <end position="101"/>
    </location>
</feature>
<feature type="region of interest" description="Disordered" evidence="5">
    <location>
        <begin position="118"/>
        <end position="140"/>
    </location>
</feature>
<evidence type="ECO:0000256" key="5">
    <source>
        <dbReference type="SAM" id="MobiDB-lite"/>
    </source>
</evidence>
<dbReference type="GO" id="GO:0046872">
    <property type="term" value="F:metal ion binding"/>
    <property type="evidence" value="ECO:0007669"/>
    <property type="project" value="UniProtKB-KW"/>
</dbReference>
<keyword evidence="6" id="KW-0732">Signal</keyword>